<proteinExistence type="predicted"/>
<accession>A0AAD6TDT8</accession>
<evidence type="ECO:0000256" key="4">
    <source>
        <dbReference type="ARBA" id="ARBA00023157"/>
    </source>
</evidence>
<dbReference type="GO" id="GO:0033108">
    <property type="term" value="P:mitochondrial respiratory chain complex assembly"/>
    <property type="evidence" value="ECO:0007669"/>
    <property type="project" value="TreeGrafter"/>
</dbReference>
<dbReference type="PANTHER" id="PTHR46811:SF1">
    <property type="entry name" value="COILED-COIL-HELIX-COILED-COIL-HELIX DOMAIN-CONTAINING PROTEIN 7"/>
    <property type="match status" value="1"/>
</dbReference>
<dbReference type="InterPro" id="IPR051040">
    <property type="entry name" value="COX23"/>
</dbReference>
<reference evidence="5" key="1">
    <citation type="submission" date="2023-03" db="EMBL/GenBank/DDBJ databases">
        <title>Massive genome expansion in bonnet fungi (Mycena s.s.) driven by repeated elements and novel gene families across ecological guilds.</title>
        <authorList>
            <consortium name="Lawrence Berkeley National Laboratory"/>
            <person name="Harder C.B."/>
            <person name="Miyauchi S."/>
            <person name="Viragh M."/>
            <person name="Kuo A."/>
            <person name="Thoen E."/>
            <person name="Andreopoulos B."/>
            <person name="Lu D."/>
            <person name="Skrede I."/>
            <person name="Drula E."/>
            <person name="Henrissat B."/>
            <person name="Morin E."/>
            <person name="Kohler A."/>
            <person name="Barry K."/>
            <person name="LaButti K."/>
            <person name="Morin E."/>
            <person name="Salamov A."/>
            <person name="Lipzen A."/>
            <person name="Mereny Z."/>
            <person name="Hegedus B."/>
            <person name="Baldrian P."/>
            <person name="Stursova M."/>
            <person name="Weitz H."/>
            <person name="Taylor A."/>
            <person name="Grigoriev I.V."/>
            <person name="Nagy L.G."/>
            <person name="Martin F."/>
            <person name="Kauserud H."/>
        </authorList>
    </citation>
    <scope>NUCLEOTIDE SEQUENCE</scope>
    <source>
        <strain evidence="5">CBHHK200</strain>
    </source>
</reference>
<dbReference type="GO" id="GO:0005758">
    <property type="term" value="C:mitochondrial intermembrane space"/>
    <property type="evidence" value="ECO:0007669"/>
    <property type="project" value="UniProtKB-SubCell"/>
</dbReference>
<evidence type="ECO:0000313" key="5">
    <source>
        <dbReference type="EMBL" id="KAJ7043496.1"/>
    </source>
</evidence>
<dbReference type="PROSITE" id="PS51808">
    <property type="entry name" value="CHCH"/>
    <property type="match status" value="1"/>
</dbReference>
<evidence type="ECO:0008006" key="7">
    <source>
        <dbReference type="Google" id="ProtNLM"/>
    </source>
</evidence>
<dbReference type="PANTHER" id="PTHR46811">
    <property type="entry name" value="COILED-COIL-HELIX-COILED-COIL-HELIX DOMAIN-CONTAINING PROTEIN 7"/>
    <property type="match status" value="1"/>
</dbReference>
<dbReference type="EMBL" id="JARJCM010000009">
    <property type="protein sequence ID" value="KAJ7043496.1"/>
    <property type="molecule type" value="Genomic_DNA"/>
</dbReference>
<comment type="function">
    <text evidence="1">Required for the assembly of cytochrome c oxidase.</text>
</comment>
<protein>
    <recommendedName>
        <fullName evidence="7">Cytochrome c oxidase-assembly factor COX23, mitochondrial</fullName>
    </recommendedName>
</protein>
<evidence type="ECO:0000256" key="2">
    <source>
        <dbReference type="ARBA" id="ARBA00004569"/>
    </source>
</evidence>
<dbReference type="Proteomes" id="UP001218188">
    <property type="component" value="Unassembled WGS sequence"/>
</dbReference>
<dbReference type="InterPro" id="IPR048280">
    <property type="entry name" value="COX6B-like"/>
</dbReference>
<evidence type="ECO:0000313" key="6">
    <source>
        <dbReference type="Proteomes" id="UP001218188"/>
    </source>
</evidence>
<dbReference type="InterPro" id="IPR009069">
    <property type="entry name" value="Cys_alpha_HP_mot_SF"/>
</dbReference>
<evidence type="ECO:0000256" key="1">
    <source>
        <dbReference type="ARBA" id="ARBA00003875"/>
    </source>
</evidence>
<evidence type="ECO:0000256" key="3">
    <source>
        <dbReference type="ARBA" id="ARBA00023128"/>
    </source>
</evidence>
<comment type="caution">
    <text evidence="5">The sequence shown here is derived from an EMBL/GenBank/DDBJ whole genome shotgun (WGS) entry which is preliminary data.</text>
</comment>
<comment type="subcellular location">
    <subcellularLocation>
        <location evidence="2">Mitochondrion intermembrane space</location>
    </subcellularLocation>
</comment>
<organism evidence="5 6">
    <name type="scientific">Mycena alexandri</name>
    <dbReference type="NCBI Taxonomy" id="1745969"/>
    <lineage>
        <taxon>Eukaryota</taxon>
        <taxon>Fungi</taxon>
        <taxon>Dikarya</taxon>
        <taxon>Basidiomycota</taxon>
        <taxon>Agaricomycotina</taxon>
        <taxon>Agaricomycetes</taxon>
        <taxon>Agaricomycetidae</taxon>
        <taxon>Agaricales</taxon>
        <taxon>Marasmiineae</taxon>
        <taxon>Mycenaceae</taxon>
        <taxon>Mycena</taxon>
    </lineage>
</organism>
<dbReference type="SUPFAM" id="SSF47072">
    <property type="entry name" value="Cysteine alpha-hairpin motif"/>
    <property type="match status" value="1"/>
</dbReference>
<dbReference type="Gene3D" id="1.10.287.1130">
    <property type="entry name" value="CytochromE C oxidase copper chaperone"/>
    <property type="match status" value="1"/>
</dbReference>
<keyword evidence="3" id="KW-0496">Mitochondrion</keyword>
<gene>
    <name evidence="5" type="ORF">C8F04DRAFT_720429</name>
</gene>
<keyword evidence="4" id="KW-1015">Disulfide bond</keyword>
<dbReference type="Pfam" id="PF02297">
    <property type="entry name" value="COX6B"/>
    <property type="match status" value="1"/>
</dbReference>
<keyword evidence="6" id="KW-1185">Reference proteome</keyword>
<sequence length="87" mass="10135">MSKPSPLPHPHENVEPLDYKEQFQGQEPSKFVDPCDGASKASFKCMDQNNYDRAACMDYFQAYRDCKAAWLERRKDDRRNGRSDSKT</sequence>
<name>A0AAD6TDT8_9AGAR</name>
<dbReference type="AlphaFoldDB" id="A0AAD6TDT8"/>